<dbReference type="EMBL" id="BJYV01000003">
    <property type="protein sequence ID" value="GEO20550.1"/>
    <property type="molecule type" value="Genomic_DNA"/>
</dbReference>
<protein>
    <recommendedName>
        <fullName evidence="4">Transporter</fullName>
    </recommendedName>
</protein>
<comment type="caution">
    <text evidence="2">The sequence shown here is derived from an EMBL/GenBank/DDBJ whole genome shotgun (WGS) entry which is preliminary data.</text>
</comment>
<dbReference type="SUPFAM" id="SSF56954">
    <property type="entry name" value="Outer membrane efflux proteins (OEP)"/>
    <property type="match status" value="1"/>
</dbReference>
<sequence length="252" mass="28891">MKFIFKKPQVNFFIYTIAFLIFFISEKNLCAQEQNDIEKYINLNMPLENQLPKLDSLIGVAISNHPTVKVNQALVGSAEARISLAKKSWSDLARVYVDYSYGNQAILYASGSDLSNVANGYRTGANLSIPLSEIFLKKDRVKLQKQELEATFYKTKEMELTIANQVIEEYNSALLGQKLMLIRLEMQEKARTNLQQMEMEFNLGNLDPTAYLRNQEIYTIARSEYENARKNFFVAIQKLEVLLGESLANFIQ</sequence>
<dbReference type="GO" id="GO:0015562">
    <property type="term" value="F:efflux transmembrane transporter activity"/>
    <property type="evidence" value="ECO:0007669"/>
    <property type="project" value="InterPro"/>
</dbReference>
<comment type="similarity">
    <text evidence="1">Belongs to the outer membrane factor (OMF) (TC 1.B.17) family.</text>
</comment>
<dbReference type="RefSeq" id="WP_146947287.1">
    <property type="nucleotide sequence ID" value="NZ_BJYV01000003.1"/>
</dbReference>
<gene>
    <name evidence="2" type="ORF">CQA01_10840</name>
</gene>
<evidence type="ECO:0000313" key="3">
    <source>
        <dbReference type="Proteomes" id="UP000321301"/>
    </source>
</evidence>
<proteinExistence type="inferred from homology"/>
<dbReference type="PANTHER" id="PTHR30203:SF24">
    <property type="entry name" value="BLR4935 PROTEIN"/>
    <property type="match status" value="1"/>
</dbReference>
<dbReference type="Proteomes" id="UP000321301">
    <property type="component" value="Unassembled WGS sequence"/>
</dbReference>
<dbReference type="Pfam" id="PF02321">
    <property type="entry name" value="OEP"/>
    <property type="match status" value="1"/>
</dbReference>
<evidence type="ECO:0000313" key="2">
    <source>
        <dbReference type="EMBL" id="GEO20550.1"/>
    </source>
</evidence>
<evidence type="ECO:0000256" key="1">
    <source>
        <dbReference type="ARBA" id="ARBA00007613"/>
    </source>
</evidence>
<keyword evidence="3" id="KW-1185">Reference proteome</keyword>
<accession>A0A512C8Q3</accession>
<name>A0A512C8Q3_9BACT</name>
<dbReference type="PANTHER" id="PTHR30203">
    <property type="entry name" value="OUTER MEMBRANE CATION EFFLUX PROTEIN"/>
    <property type="match status" value="1"/>
</dbReference>
<organism evidence="2 3">
    <name type="scientific">Cyclobacterium qasimii</name>
    <dbReference type="NCBI Taxonomy" id="1350429"/>
    <lineage>
        <taxon>Bacteria</taxon>
        <taxon>Pseudomonadati</taxon>
        <taxon>Bacteroidota</taxon>
        <taxon>Cytophagia</taxon>
        <taxon>Cytophagales</taxon>
        <taxon>Cyclobacteriaceae</taxon>
        <taxon>Cyclobacterium</taxon>
    </lineage>
</organism>
<dbReference type="InterPro" id="IPR003423">
    <property type="entry name" value="OMP_efflux"/>
</dbReference>
<evidence type="ECO:0008006" key="4">
    <source>
        <dbReference type="Google" id="ProtNLM"/>
    </source>
</evidence>
<reference evidence="2 3" key="1">
    <citation type="submission" date="2019-07" db="EMBL/GenBank/DDBJ databases">
        <title>Whole genome shotgun sequence of Cyclobacterium qasimii NBRC 106168.</title>
        <authorList>
            <person name="Hosoyama A."/>
            <person name="Uohara A."/>
            <person name="Ohji S."/>
            <person name="Ichikawa N."/>
        </authorList>
    </citation>
    <scope>NUCLEOTIDE SEQUENCE [LARGE SCALE GENOMIC DNA]</scope>
    <source>
        <strain evidence="2 3">NBRC 106168</strain>
    </source>
</reference>
<dbReference type="Gene3D" id="1.20.1600.10">
    <property type="entry name" value="Outer membrane efflux proteins (OEP)"/>
    <property type="match status" value="1"/>
</dbReference>
<dbReference type="InterPro" id="IPR010131">
    <property type="entry name" value="MdtP/NodT-like"/>
</dbReference>
<dbReference type="AlphaFoldDB" id="A0A512C8Q3"/>